<dbReference type="Pfam" id="PF14659">
    <property type="entry name" value="Phage_int_SAM_3"/>
    <property type="match status" value="1"/>
</dbReference>
<name>A0A2R5HIN4_9LACT</name>
<dbReference type="RefSeq" id="WP_109246431.1">
    <property type="nucleotide sequence ID" value="NZ_BFFO01000014.1"/>
</dbReference>
<keyword evidence="3" id="KW-0238">DNA-binding</keyword>
<accession>A0A2R5HIN4</accession>
<dbReference type="AlphaFoldDB" id="A0A2R5HIN4"/>
<sequence>MATITKRGKKWRVTVSTSKFGDNARISKTFEEKEDAKKWALESELAKNIGINLKSRNQIFAVYFENWVKNVKKNDVRETTYQNYLHVIPIVKNLFKETKISQLDDLLVQSKIDEYAENHSRKTTMEVLLKIRTALHYAYAHGLLATDFGTLVKTRGKEAEKKNIALSITDMKILRSYLLRSHRNDFEIMVLLALETGARRGELLGLRPEYLEENAILIRESISPTSKDTELKTKKSRRRVTINKEVYDLVKTVQVKENGYIFDPDGFQQSAKLRRLLNRLGLAQTTFHGLRDTHASFLFSNDKIGIDYISQRLGHSNIQTTQNYYLTLMPEKKHQQDADALDFLNSLSE</sequence>
<dbReference type="InterPro" id="IPR010998">
    <property type="entry name" value="Integrase_recombinase_N"/>
</dbReference>
<dbReference type="SUPFAM" id="SSF56349">
    <property type="entry name" value="DNA breaking-rejoining enzymes"/>
    <property type="match status" value="1"/>
</dbReference>
<dbReference type="PANTHER" id="PTHR30349">
    <property type="entry name" value="PHAGE INTEGRASE-RELATED"/>
    <property type="match status" value="1"/>
</dbReference>
<keyword evidence="2" id="KW-0229">DNA integration</keyword>
<comment type="similarity">
    <text evidence="1">Belongs to the 'phage' integrase family.</text>
</comment>
<evidence type="ECO:0000256" key="4">
    <source>
        <dbReference type="ARBA" id="ARBA00023172"/>
    </source>
</evidence>
<dbReference type="InterPro" id="IPR011010">
    <property type="entry name" value="DNA_brk_join_enz"/>
</dbReference>
<dbReference type="CDD" id="cd01189">
    <property type="entry name" value="INT_ICEBs1_C_like"/>
    <property type="match status" value="1"/>
</dbReference>
<evidence type="ECO:0000313" key="6">
    <source>
        <dbReference type="EMBL" id="GBG97475.1"/>
    </source>
</evidence>
<evidence type="ECO:0000256" key="1">
    <source>
        <dbReference type="ARBA" id="ARBA00008857"/>
    </source>
</evidence>
<comment type="caution">
    <text evidence="6">The sequence shown here is derived from an EMBL/GenBank/DDBJ whole genome shotgun (WGS) entry which is preliminary data.</text>
</comment>
<keyword evidence="7" id="KW-1185">Reference proteome</keyword>
<dbReference type="GO" id="GO:0006310">
    <property type="term" value="P:DNA recombination"/>
    <property type="evidence" value="ECO:0007669"/>
    <property type="project" value="UniProtKB-KW"/>
</dbReference>
<evidence type="ECO:0000256" key="2">
    <source>
        <dbReference type="ARBA" id="ARBA00022908"/>
    </source>
</evidence>
<dbReference type="InterPro" id="IPR004107">
    <property type="entry name" value="Integrase_SAM-like_N"/>
</dbReference>
<gene>
    <name evidence="6" type="ORF">NtB2_01621</name>
</gene>
<dbReference type="GO" id="GO:0003677">
    <property type="term" value="F:DNA binding"/>
    <property type="evidence" value="ECO:0007669"/>
    <property type="project" value="UniProtKB-KW"/>
</dbReference>
<evidence type="ECO:0000256" key="3">
    <source>
        <dbReference type="ARBA" id="ARBA00023125"/>
    </source>
</evidence>
<reference evidence="6 7" key="1">
    <citation type="journal article" date="2018" name="Genome Announc.">
        <title>Draft Genome Sequence of Lactococcus sp. Strain NtB2 (JCM 32569), Isolated from the Gut of the Higher Termite Nasutitermes takasagoensis.</title>
        <authorList>
            <person name="Noda S."/>
            <person name="Aihara C."/>
            <person name="Yuki M."/>
            <person name="Ohkuma M."/>
        </authorList>
    </citation>
    <scope>NUCLEOTIDE SEQUENCE [LARGE SCALE GENOMIC DNA]</scope>
    <source>
        <strain evidence="6 7">NtB2</strain>
    </source>
</reference>
<evidence type="ECO:0000313" key="7">
    <source>
        <dbReference type="Proteomes" id="UP000245021"/>
    </source>
</evidence>
<dbReference type="InterPro" id="IPR013762">
    <property type="entry name" value="Integrase-like_cat_sf"/>
</dbReference>
<dbReference type="PROSITE" id="PS51898">
    <property type="entry name" value="TYR_RECOMBINASE"/>
    <property type="match status" value="1"/>
</dbReference>
<dbReference type="PANTHER" id="PTHR30349:SF64">
    <property type="entry name" value="PROPHAGE INTEGRASE INTD-RELATED"/>
    <property type="match status" value="1"/>
</dbReference>
<dbReference type="InterPro" id="IPR002104">
    <property type="entry name" value="Integrase_catalytic"/>
</dbReference>
<dbReference type="Pfam" id="PF00589">
    <property type="entry name" value="Phage_integrase"/>
    <property type="match status" value="1"/>
</dbReference>
<dbReference type="Proteomes" id="UP000245021">
    <property type="component" value="Unassembled WGS sequence"/>
</dbReference>
<keyword evidence="4" id="KW-0233">DNA recombination</keyword>
<protein>
    <submittedName>
        <fullName evidence="6">Integrase</fullName>
    </submittedName>
</protein>
<organism evidence="6 7">
    <name type="scientific">Lactococcus termiticola</name>
    <dbReference type="NCBI Taxonomy" id="2169526"/>
    <lineage>
        <taxon>Bacteria</taxon>
        <taxon>Bacillati</taxon>
        <taxon>Bacillota</taxon>
        <taxon>Bacilli</taxon>
        <taxon>Lactobacillales</taxon>
        <taxon>Streptococcaceae</taxon>
        <taxon>Lactococcus</taxon>
    </lineage>
</organism>
<feature type="domain" description="Tyr recombinase" evidence="5">
    <location>
        <begin position="161"/>
        <end position="340"/>
    </location>
</feature>
<dbReference type="GO" id="GO:0015074">
    <property type="term" value="P:DNA integration"/>
    <property type="evidence" value="ECO:0007669"/>
    <property type="project" value="UniProtKB-KW"/>
</dbReference>
<evidence type="ECO:0000259" key="5">
    <source>
        <dbReference type="PROSITE" id="PS51898"/>
    </source>
</evidence>
<dbReference type="OrthoDB" id="9803188at2"/>
<dbReference type="Gene3D" id="1.10.443.10">
    <property type="entry name" value="Intergrase catalytic core"/>
    <property type="match status" value="1"/>
</dbReference>
<dbReference type="EMBL" id="BFFO01000014">
    <property type="protein sequence ID" value="GBG97475.1"/>
    <property type="molecule type" value="Genomic_DNA"/>
</dbReference>
<dbReference type="InterPro" id="IPR050090">
    <property type="entry name" value="Tyrosine_recombinase_XerCD"/>
</dbReference>
<dbReference type="Gene3D" id="1.10.150.130">
    <property type="match status" value="1"/>
</dbReference>
<proteinExistence type="inferred from homology"/>